<protein>
    <submittedName>
        <fullName evidence="4">DUF4248 domain-containing protein</fullName>
    </submittedName>
</protein>
<sequence>MRGILSFAALAAMYFPGCTTSKNAVHCLSRWIKGCNPLVKELIPTGYLPYNHRFLTSKQYKIITKHLGDPYED</sequence>
<evidence type="ECO:0000313" key="3">
    <source>
        <dbReference type="EMBL" id="KAB4307757.1"/>
    </source>
</evidence>
<dbReference type="OMA" id="GYLPYNH"/>
<dbReference type="InterPro" id="IPR025342">
    <property type="entry name" value="DUF4248"/>
</dbReference>
<dbReference type="DNASU" id="1075702"/>
<dbReference type="RefSeq" id="WP_008761724.1">
    <property type="nucleotide sequence ID" value="NZ_BAABXH010000001.1"/>
</dbReference>
<accession>A0A0P0ENX4</accession>
<dbReference type="PATRIC" id="fig|818.23.peg.57"/>
<dbReference type="Pfam" id="PF14053">
    <property type="entry name" value="DUF4248"/>
    <property type="match status" value="1"/>
</dbReference>
<dbReference type="Proteomes" id="UP000283616">
    <property type="component" value="Unassembled WGS sequence"/>
</dbReference>
<evidence type="ECO:0000313" key="12">
    <source>
        <dbReference type="Proteomes" id="UP000095541"/>
    </source>
</evidence>
<evidence type="ECO:0000313" key="11">
    <source>
        <dbReference type="EMBL" id="UYU91921.1"/>
    </source>
</evidence>
<dbReference type="EMBL" id="WCRY01000011">
    <property type="protein sequence ID" value="KAB4481651.1"/>
    <property type="molecule type" value="Genomic_DNA"/>
</dbReference>
<reference evidence="12 13" key="1">
    <citation type="submission" date="2015-09" db="EMBL/GenBank/DDBJ databases">
        <authorList>
            <consortium name="Pathogen Informatics"/>
        </authorList>
    </citation>
    <scope>NUCLEOTIDE SEQUENCE [LARGE SCALE GENOMIC DNA]</scope>
    <source>
        <strain evidence="1 13">2789STDY5834899</strain>
        <strain evidence="2 12">2789STDY5834945</strain>
    </source>
</reference>
<dbReference type="Proteomes" id="UP000488521">
    <property type="component" value="Unassembled WGS sequence"/>
</dbReference>
<dbReference type="Proteomes" id="UP000436858">
    <property type="component" value="Unassembled WGS sequence"/>
</dbReference>
<evidence type="ECO:0000313" key="17">
    <source>
        <dbReference type="Proteomes" id="UP000440614"/>
    </source>
</evidence>
<dbReference type="EMBL" id="CP083685">
    <property type="protein sequence ID" value="UYU91921.1"/>
    <property type="molecule type" value="Genomic_DNA"/>
</dbReference>
<dbReference type="EMBL" id="QSJP01000042">
    <property type="protein sequence ID" value="RHD79811.1"/>
    <property type="molecule type" value="Genomic_DNA"/>
</dbReference>
<evidence type="ECO:0000313" key="14">
    <source>
        <dbReference type="Proteomes" id="UP000283616"/>
    </source>
</evidence>
<dbReference type="EMBL" id="WCSY01000023">
    <property type="protein sequence ID" value="KAB4307757.1"/>
    <property type="molecule type" value="Genomic_DNA"/>
</dbReference>
<dbReference type="Proteomes" id="UP000284785">
    <property type="component" value="Unassembled WGS sequence"/>
</dbReference>
<dbReference type="EMBL" id="CZAP01000003">
    <property type="protein sequence ID" value="CUP17313.1"/>
    <property type="molecule type" value="Genomic_DNA"/>
</dbReference>
<dbReference type="EMBL" id="JAQNVG010000122">
    <property type="protein sequence ID" value="MDC2239588.1"/>
    <property type="molecule type" value="Genomic_DNA"/>
</dbReference>
<dbReference type="GeneID" id="60924247"/>
<evidence type="ECO:0000313" key="16">
    <source>
        <dbReference type="Proteomes" id="UP000436858"/>
    </source>
</evidence>
<reference evidence="6" key="4">
    <citation type="submission" date="2021-02" db="EMBL/GenBank/DDBJ databases">
        <title>Infant gut strain persistence is associated with maternal origin, phylogeny, and functional potential including surface adhesion and iron acquisition.</title>
        <authorList>
            <person name="Lou Y.C."/>
        </authorList>
    </citation>
    <scope>NUCLEOTIDE SEQUENCE</scope>
    <source>
        <strain evidence="6">L3_082_243G1_dasL3_082_243G1_maxbin2.maxbin.015s ta_sub</strain>
    </source>
</reference>
<evidence type="ECO:0000313" key="10">
    <source>
        <dbReference type="EMBL" id="RHL64308.1"/>
    </source>
</evidence>
<dbReference type="EMBL" id="CZBI01000003">
    <property type="protein sequence ID" value="CUQ01699.1"/>
    <property type="molecule type" value="Genomic_DNA"/>
</dbReference>
<dbReference type="EMBL" id="QROV01000001">
    <property type="protein sequence ID" value="RHL64308.1"/>
    <property type="molecule type" value="Genomic_DNA"/>
</dbReference>
<reference evidence="16 17" key="3">
    <citation type="journal article" date="2019" name="Nat. Med.">
        <title>A library of human gut bacterial isolates paired with longitudinal multiomics data enables mechanistic microbiome research.</title>
        <authorList>
            <person name="Poyet M."/>
            <person name="Groussin M."/>
            <person name="Gibbons S.M."/>
            <person name="Avila-Pacheco J."/>
            <person name="Jiang X."/>
            <person name="Kearney S.M."/>
            <person name="Perrotta A.R."/>
            <person name="Berdy B."/>
            <person name="Zhao S."/>
            <person name="Lieberman T.D."/>
            <person name="Swanson P.K."/>
            <person name="Smith M."/>
            <person name="Roesemann S."/>
            <person name="Alexander J.E."/>
            <person name="Rich S.A."/>
            <person name="Livny J."/>
            <person name="Vlamakis H."/>
            <person name="Clish C."/>
            <person name="Bullock K."/>
            <person name="Deik A."/>
            <person name="Scott J."/>
            <person name="Pierce K.A."/>
            <person name="Xavier R.J."/>
            <person name="Alm E.J."/>
        </authorList>
    </citation>
    <scope>NUCLEOTIDE SEQUENCE [LARGE SCALE GENOMIC DNA]</scope>
    <source>
        <strain evidence="4 18">BIOML-A156</strain>
        <strain evidence="5 16">BIOML-A162</strain>
        <strain evidence="3 17">BIOML-A188</strain>
    </source>
</reference>
<gene>
    <name evidence="10" type="ORF">DW011_00510</name>
    <name evidence="9" type="ORF">DW780_26905</name>
    <name evidence="1" type="ORF">ERS852511_01350</name>
    <name evidence="2" type="ORF">ERS852557_02476</name>
    <name evidence="4" type="ORF">GAN59_12955</name>
    <name evidence="5" type="ORF">GAN91_12215</name>
    <name evidence="3" type="ORF">GAO51_21040</name>
    <name evidence="7" type="ORF">K0H07_19270</name>
    <name evidence="6" type="ORF">KHY35_00145</name>
    <name evidence="11" type="ORF">KQP74_04600</name>
    <name evidence="8" type="ORF">PO127_28015</name>
</gene>
<dbReference type="EMBL" id="JAGZEE010000001">
    <property type="protein sequence ID" value="MBS5409118.1"/>
    <property type="molecule type" value="Genomic_DNA"/>
</dbReference>
<reference evidence="11" key="5">
    <citation type="submission" date="2021-06" db="EMBL/GenBank/DDBJ databases">
        <title>Interrogation of the integrated mobile genetic elements in gut-associated Bacteroides with a consensus prediction approach.</title>
        <authorList>
            <person name="Campbell D.E."/>
            <person name="Leigh J.R."/>
            <person name="Kim T."/>
            <person name="England W."/>
            <person name="Whitaker R.J."/>
            <person name="Degnan P.H."/>
        </authorList>
    </citation>
    <scope>NUCLEOTIDE SEQUENCE</scope>
    <source>
        <strain evidence="11">VPI-3443</strain>
    </source>
</reference>
<evidence type="ECO:0000313" key="9">
    <source>
        <dbReference type="EMBL" id="RHD79811.1"/>
    </source>
</evidence>
<dbReference type="Proteomes" id="UP001217776">
    <property type="component" value="Unassembled WGS sequence"/>
</dbReference>
<dbReference type="EMBL" id="JAHYQA010000012">
    <property type="protein sequence ID" value="MCE9239289.1"/>
    <property type="molecule type" value="Genomic_DNA"/>
</dbReference>
<dbReference type="AlphaFoldDB" id="A0A0P0ENX4"/>
<evidence type="ECO:0000313" key="15">
    <source>
        <dbReference type="Proteomes" id="UP000284785"/>
    </source>
</evidence>
<evidence type="ECO:0000313" key="7">
    <source>
        <dbReference type="EMBL" id="MCE9239289.1"/>
    </source>
</evidence>
<dbReference type="Proteomes" id="UP000095576">
    <property type="component" value="Unassembled WGS sequence"/>
</dbReference>
<evidence type="ECO:0000313" key="1">
    <source>
        <dbReference type="EMBL" id="CUP17313.1"/>
    </source>
</evidence>
<dbReference type="Proteomes" id="UP001200544">
    <property type="component" value="Unassembled WGS sequence"/>
</dbReference>
<dbReference type="Proteomes" id="UP000095541">
    <property type="component" value="Unassembled WGS sequence"/>
</dbReference>
<dbReference type="KEGG" id="btho:Btheta7330_00054"/>
<dbReference type="Proteomes" id="UP000782901">
    <property type="component" value="Unassembled WGS sequence"/>
</dbReference>
<evidence type="ECO:0000313" key="13">
    <source>
        <dbReference type="Proteomes" id="UP000095576"/>
    </source>
</evidence>
<reference evidence="7" key="6">
    <citation type="submission" date="2021-07" db="EMBL/GenBank/DDBJ databases">
        <title>Comparative genomics of Bacteroides fragilis group isolates reveals species-dependent resistance mechanisms and validates clinical tools for resistance prediction.</title>
        <authorList>
            <person name="Wallace M.J."/>
            <person name="Jean S."/>
            <person name="Wallace M.A."/>
            <person name="Carey-Ann B.D."/>
            <person name="Dantas G."/>
        </authorList>
    </citation>
    <scope>NUCLEOTIDE SEQUENCE</scope>
    <source>
        <strain evidence="7">BJH_160</strain>
    </source>
</reference>
<proteinExistence type="predicted"/>
<evidence type="ECO:0000313" key="6">
    <source>
        <dbReference type="EMBL" id="MBS5409118.1"/>
    </source>
</evidence>
<accession>C6IHL6</accession>
<name>A0A0P0ENX4_BACT4</name>
<evidence type="ECO:0000313" key="5">
    <source>
        <dbReference type="EMBL" id="KAB4481651.1"/>
    </source>
</evidence>
<evidence type="ECO:0000313" key="2">
    <source>
        <dbReference type="EMBL" id="CUQ01699.1"/>
    </source>
</evidence>
<reference evidence="8" key="7">
    <citation type="submission" date="2022-10" db="EMBL/GenBank/DDBJ databases">
        <title>Human gut microbiome strain richness.</title>
        <authorList>
            <person name="Chen-Liaw A."/>
        </authorList>
    </citation>
    <scope>NUCLEOTIDE SEQUENCE</scope>
    <source>
        <strain evidence="8">1001283st1_A3_1001283B150304_161114</strain>
    </source>
</reference>
<dbReference type="Proteomes" id="UP000440614">
    <property type="component" value="Unassembled WGS sequence"/>
</dbReference>
<evidence type="ECO:0000313" key="8">
    <source>
        <dbReference type="EMBL" id="MDC2239588.1"/>
    </source>
</evidence>
<organism evidence="4 18">
    <name type="scientific">Bacteroides thetaiotaomicron</name>
    <dbReference type="NCBI Taxonomy" id="818"/>
    <lineage>
        <taxon>Bacteria</taxon>
        <taxon>Pseudomonadati</taxon>
        <taxon>Bacteroidota</taxon>
        <taxon>Bacteroidia</taxon>
        <taxon>Bacteroidales</taxon>
        <taxon>Bacteroidaceae</taxon>
        <taxon>Bacteroides</taxon>
    </lineage>
</organism>
<reference evidence="14 15" key="2">
    <citation type="submission" date="2018-08" db="EMBL/GenBank/DDBJ databases">
        <title>A genome reference for cultivated species of the human gut microbiota.</title>
        <authorList>
            <person name="Zou Y."/>
            <person name="Xue W."/>
            <person name="Luo G."/>
        </authorList>
    </citation>
    <scope>NUCLEOTIDE SEQUENCE [LARGE SCALE GENOMIC DNA]</scope>
    <source>
        <strain evidence="10 14">AF37-12</strain>
        <strain evidence="9 15">AM30-26</strain>
    </source>
</reference>
<evidence type="ECO:0000313" key="18">
    <source>
        <dbReference type="Proteomes" id="UP000488521"/>
    </source>
</evidence>
<evidence type="ECO:0000313" key="4">
    <source>
        <dbReference type="EMBL" id="KAB4473745.1"/>
    </source>
</evidence>
<dbReference type="Proteomes" id="UP001162960">
    <property type="component" value="Chromosome"/>
</dbReference>
<dbReference type="EMBL" id="WCRS01000007">
    <property type="protein sequence ID" value="KAB4473745.1"/>
    <property type="molecule type" value="Genomic_DNA"/>
</dbReference>